<feature type="transmembrane region" description="Helical" evidence="10">
    <location>
        <begin position="83"/>
        <end position="103"/>
    </location>
</feature>
<reference evidence="11" key="2">
    <citation type="submission" date="2025-05" db="UniProtKB">
        <authorList>
            <consortium name="EnsemblMetazoa"/>
        </authorList>
    </citation>
    <scope>IDENTIFICATION</scope>
    <source>
        <strain evidence="11">Foshan</strain>
    </source>
</reference>
<keyword evidence="7 10" id="KW-0472">Membrane</keyword>
<dbReference type="Pfam" id="PF02949">
    <property type="entry name" value="7tm_6"/>
    <property type="match status" value="1"/>
</dbReference>
<reference evidence="12" key="1">
    <citation type="journal article" date="2015" name="Proc. Natl. Acad. Sci. U.S.A.">
        <title>Genome sequence of the Asian Tiger mosquito, Aedes albopictus, reveals insights into its biology, genetics, and evolution.</title>
        <authorList>
            <person name="Chen X.G."/>
            <person name="Jiang X."/>
            <person name="Gu J."/>
            <person name="Xu M."/>
            <person name="Wu Y."/>
            <person name="Deng Y."/>
            <person name="Zhang C."/>
            <person name="Bonizzoni M."/>
            <person name="Dermauw W."/>
            <person name="Vontas J."/>
            <person name="Armbruster P."/>
            <person name="Huang X."/>
            <person name="Yang Y."/>
            <person name="Zhang H."/>
            <person name="He W."/>
            <person name="Peng H."/>
            <person name="Liu Y."/>
            <person name="Wu K."/>
            <person name="Chen J."/>
            <person name="Lirakis M."/>
            <person name="Topalis P."/>
            <person name="Van Leeuwen T."/>
            <person name="Hall A.B."/>
            <person name="Jiang X."/>
            <person name="Thorpe C."/>
            <person name="Mueller R.L."/>
            <person name="Sun C."/>
            <person name="Waterhouse R.M."/>
            <person name="Yan G."/>
            <person name="Tu Z.J."/>
            <person name="Fang X."/>
            <person name="James A.A."/>
        </authorList>
    </citation>
    <scope>NUCLEOTIDE SEQUENCE [LARGE SCALE GENOMIC DNA]</scope>
    <source>
        <strain evidence="12">Foshan</strain>
    </source>
</reference>
<feature type="transmembrane region" description="Helical" evidence="10">
    <location>
        <begin position="44"/>
        <end position="63"/>
    </location>
</feature>
<evidence type="ECO:0000256" key="1">
    <source>
        <dbReference type="ARBA" id="ARBA00004651"/>
    </source>
</evidence>
<evidence type="ECO:0000313" key="11">
    <source>
        <dbReference type="EnsemblMetazoa" id="AALFPA23_017461.P25467"/>
    </source>
</evidence>
<protein>
    <recommendedName>
        <fullName evidence="10">Odorant receptor</fullName>
    </recommendedName>
</protein>
<evidence type="ECO:0000256" key="7">
    <source>
        <dbReference type="ARBA" id="ARBA00023136"/>
    </source>
</evidence>
<accession>A0ABM1ZDG5</accession>
<dbReference type="EnsemblMetazoa" id="AALFPA23_017461.R25467">
    <property type="protein sequence ID" value="AALFPA23_017461.P25467"/>
    <property type="gene ID" value="AALFPA23_017461"/>
</dbReference>
<evidence type="ECO:0000256" key="9">
    <source>
        <dbReference type="ARBA" id="ARBA00023224"/>
    </source>
</evidence>
<evidence type="ECO:0000313" key="12">
    <source>
        <dbReference type="Proteomes" id="UP000069940"/>
    </source>
</evidence>
<evidence type="ECO:0000256" key="4">
    <source>
        <dbReference type="ARBA" id="ARBA00022692"/>
    </source>
</evidence>
<proteinExistence type="inferred from homology"/>
<keyword evidence="4 10" id="KW-0812">Transmembrane</keyword>
<keyword evidence="12" id="KW-1185">Reference proteome</keyword>
<keyword evidence="8 10" id="KW-0675">Receptor</keyword>
<comment type="caution">
    <text evidence="10">Lacks conserved residue(s) required for the propagation of feature annotation.</text>
</comment>
<comment type="similarity">
    <text evidence="10">Belongs to the insect chemoreceptor superfamily. Heteromeric odorant receptor channel (TC 1.A.69) family.</text>
</comment>
<organism evidence="11 12">
    <name type="scientific">Aedes albopictus</name>
    <name type="common">Asian tiger mosquito</name>
    <name type="synonym">Stegomyia albopicta</name>
    <dbReference type="NCBI Taxonomy" id="7160"/>
    <lineage>
        <taxon>Eukaryota</taxon>
        <taxon>Metazoa</taxon>
        <taxon>Ecdysozoa</taxon>
        <taxon>Arthropoda</taxon>
        <taxon>Hexapoda</taxon>
        <taxon>Insecta</taxon>
        <taxon>Pterygota</taxon>
        <taxon>Neoptera</taxon>
        <taxon>Endopterygota</taxon>
        <taxon>Diptera</taxon>
        <taxon>Nematocera</taxon>
        <taxon>Culicoidea</taxon>
        <taxon>Culicidae</taxon>
        <taxon>Culicinae</taxon>
        <taxon>Aedini</taxon>
        <taxon>Aedes</taxon>
        <taxon>Stegomyia</taxon>
    </lineage>
</organism>
<evidence type="ECO:0000256" key="10">
    <source>
        <dbReference type="RuleBase" id="RU351113"/>
    </source>
</evidence>
<evidence type="ECO:0000256" key="5">
    <source>
        <dbReference type="ARBA" id="ARBA00022725"/>
    </source>
</evidence>
<keyword evidence="5 10" id="KW-0552">Olfaction</keyword>
<dbReference type="InterPro" id="IPR004117">
    <property type="entry name" value="7tm6_olfct_rcpt"/>
</dbReference>
<dbReference type="RefSeq" id="XP_019565264.3">
    <property type="nucleotide sequence ID" value="XM_019709719.3"/>
</dbReference>
<evidence type="ECO:0000256" key="6">
    <source>
        <dbReference type="ARBA" id="ARBA00022989"/>
    </source>
</evidence>
<dbReference type="GeneID" id="109433291"/>
<evidence type="ECO:0000256" key="3">
    <source>
        <dbReference type="ARBA" id="ARBA00022606"/>
    </source>
</evidence>
<evidence type="ECO:0000256" key="2">
    <source>
        <dbReference type="ARBA" id="ARBA00022475"/>
    </source>
</evidence>
<sequence length="422" mass="49231">MELKKVRHLWKRLLYFDIDTDYFSLVDKICWLFAQRPPITKNRVYKALWTVLSVLHGLQYFGFTIQMIRCIKRYPRDVSELTTITNMIVVLGVSVVRGLCLAYSHADLLKLKTFLNTKSCQRDNASAFQLRKSTYQKINKFLAVYYPITITNACLYSLDTGYHEEVFRIPYLLDGLPENVAFPINVLTASLHIPWGNTVWYSATQLLSLLLVLRTELKIIIDQFKHIYEDVAVNYVLQPSDIKQLTPQQKTEFLSELSSRFKYVLSYHSEFIRHLQIFKRIVSLNVCFLFVVGAIIITVNTGLFILEPSIEQLPLLVVSIQFTTEIYCFCTMFQKLDDENNQLRQYVYALDWIHSLDGLTSKDDRQHCKTIYKNALMMLAQVKDGIKLNVGGMFSLDLRTFTELMRTVYSLLTLMMRTMRKS</sequence>
<feature type="transmembrane region" description="Helical" evidence="10">
    <location>
        <begin position="282"/>
        <end position="306"/>
    </location>
</feature>
<dbReference type="PANTHER" id="PTHR21137">
    <property type="entry name" value="ODORANT RECEPTOR"/>
    <property type="match status" value="1"/>
</dbReference>
<keyword evidence="3 10" id="KW-0716">Sensory transduction</keyword>
<dbReference type="PANTHER" id="PTHR21137:SF35">
    <property type="entry name" value="ODORANT RECEPTOR 19A-RELATED"/>
    <property type="match status" value="1"/>
</dbReference>
<name>A0ABM1ZDG5_AEDAL</name>
<evidence type="ECO:0000256" key="8">
    <source>
        <dbReference type="ARBA" id="ARBA00023170"/>
    </source>
</evidence>
<keyword evidence="2" id="KW-1003">Cell membrane</keyword>
<keyword evidence="9 10" id="KW-0807">Transducer</keyword>
<keyword evidence="6 10" id="KW-1133">Transmembrane helix</keyword>
<dbReference type="Proteomes" id="UP000069940">
    <property type="component" value="Unassembled WGS sequence"/>
</dbReference>
<comment type="subcellular location">
    <subcellularLocation>
        <location evidence="1 10">Cell membrane</location>
        <topology evidence="1 10">Multi-pass membrane protein</topology>
    </subcellularLocation>
</comment>